<dbReference type="GO" id="GO:0006508">
    <property type="term" value="P:proteolysis"/>
    <property type="evidence" value="ECO:0007669"/>
    <property type="project" value="InterPro"/>
</dbReference>
<feature type="compositionally biased region" description="Basic residues" evidence="1">
    <location>
        <begin position="81"/>
        <end position="91"/>
    </location>
</feature>
<dbReference type="GO" id="GO:0008233">
    <property type="term" value="F:peptidase activity"/>
    <property type="evidence" value="ECO:0007669"/>
    <property type="project" value="InterPro"/>
</dbReference>
<evidence type="ECO:0000313" key="4">
    <source>
        <dbReference type="EMBL" id="CAB9515747.1"/>
    </source>
</evidence>
<organism evidence="4 5">
    <name type="scientific">Seminavis robusta</name>
    <dbReference type="NCBI Taxonomy" id="568900"/>
    <lineage>
        <taxon>Eukaryota</taxon>
        <taxon>Sar</taxon>
        <taxon>Stramenopiles</taxon>
        <taxon>Ochrophyta</taxon>
        <taxon>Bacillariophyta</taxon>
        <taxon>Bacillariophyceae</taxon>
        <taxon>Bacillariophycidae</taxon>
        <taxon>Naviculales</taxon>
        <taxon>Naviculaceae</taxon>
        <taxon>Seminavis</taxon>
    </lineage>
</organism>
<sequence>MTATTTPLLLLLLSLSTLSSVLAFVPPKPGSDLAETYEPVHLYRQRRNITFDYKPTALHPETCRYLTELECQNADESMQRHQQRHRALQHKISRDGAVRQRRRRRLLEEEQQLRGSPVVPQDDNDSLLEEEEEVTEAELQEYHMTEFRKILQELTAHIDQNTGLWNAPTTEEEKLELEEFLKEHDDTHPEYRYNNNNNATTNHRQLQQQAAATGQNPRVGTFRVLVLLVRFTDHQSRRLPDRYEYQILWNLRIRRWIMQNSYGKYNAFFDVQHWRNSDNTENYYSFGQSGRVAQFQEAYWPILESLDNNVPNSWDWSKYDVDGNGLLDNLIVLHSGYAAEEGGQDCTNGREYLNRIWSHAFSDSNGWRNQAGTYGVEGYMIASGLDRTCDANVAKMGVMTHEYLHTFYLIDLYDYTFQGKGVGNFDIMAYPYGFGNDGYLPVSLSVWAKLAIDWLSGCQEVTSSTSVTLGPAALASNCIKIPLQDFGGMEEYFLVENRQQLAFDVEFWQSGVMIYHIDDAANEQYDRGYPGQGGWPGNGKHYQVAVMQADGNYDLEKGNNNADEGDMYLSGMSIGPNLDGNTWPNTDMYQGGFVARSGLTIEVGDLQGVNYKININFQGRSGGEDDNNNNKPGFPSVFSSPEKPPEEAQGQFRTPDDEDHRMSGKLPQLGWYEEEQQKKQEQMQQQQAAGSSIVVLDEMESSSPSHRHRSWMAFSLVTTLACTVTAWM</sequence>
<comment type="caution">
    <text evidence="4">The sequence shown here is derived from an EMBL/GenBank/DDBJ whole genome shotgun (WGS) entry which is preliminary data.</text>
</comment>
<evidence type="ECO:0000313" key="5">
    <source>
        <dbReference type="Proteomes" id="UP001153069"/>
    </source>
</evidence>
<dbReference type="Pfam" id="PF05547">
    <property type="entry name" value="Peptidase_M6"/>
    <property type="match status" value="1"/>
</dbReference>
<keyword evidence="2" id="KW-0732">Signal</keyword>
<gene>
    <name evidence="4" type="ORF">SEMRO_735_G194920.1</name>
</gene>
<accession>A0A9N8E739</accession>
<evidence type="ECO:0000259" key="3">
    <source>
        <dbReference type="Pfam" id="PF05547"/>
    </source>
</evidence>
<proteinExistence type="predicted"/>
<feature type="signal peptide" evidence="2">
    <location>
        <begin position="1"/>
        <end position="23"/>
    </location>
</feature>
<evidence type="ECO:0000256" key="1">
    <source>
        <dbReference type="SAM" id="MobiDB-lite"/>
    </source>
</evidence>
<dbReference type="Proteomes" id="UP001153069">
    <property type="component" value="Unassembled WGS sequence"/>
</dbReference>
<dbReference type="InterPro" id="IPR008757">
    <property type="entry name" value="Peptidase_M6-like_domain"/>
</dbReference>
<name>A0A9N8E739_9STRA</name>
<feature type="region of interest" description="Disordered" evidence="1">
    <location>
        <begin position="620"/>
        <end position="664"/>
    </location>
</feature>
<feature type="domain" description="Peptidase M6-like" evidence="3">
    <location>
        <begin position="254"/>
        <end position="429"/>
    </location>
</feature>
<feature type="region of interest" description="Disordered" evidence="1">
    <location>
        <begin position="80"/>
        <end position="100"/>
    </location>
</feature>
<reference evidence="4" key="1">
    <citation type="submission" date="2020-06" db="EMBL/GenBank/DDBJ databases">
        <authorList>
            <consortium name="Plant Systems Biology data submission"/>
        </authorList>
    </citation>
    <scope>NUCLEOTIDE SEQUENCE</scope>
    <source>
        <strain evidence="4">D6</strain>
    </source>
</reference>
<evidence type="ECO:0000256" key="2">
    <source>
        <dbReference type="SAM" id="SignalP"/>
    </source>
</evidence>
<dbReference type="AlphaFoldDB" id="A0A9N8E739"/>
<keyword evidence="5" id="KW-1185">Reference proteome</keyword>
<dbReference type="EMBL" id="CAICTM010000734">
    <property type="protein sequence ID" value="CAB9515747.1"/>
    <property type="molecule type" value="Genomic_DNA"/>
</dbReference>
<dbReference type="OrthoDB" id="44342at2759"/>
<dbReference type="PANTHER" id="PTHR41775">
    <property type="entry name" value="SECRETED PROTEIN-RELATED"/>
    <property type="match status" value="1"/>
</dbReference>
<feature type="chain" id="PRO_5040263279" evidence="2">
    <location>
        <begin position="24"/>
        <end position="728"/>
    </location>
</feature>
<protein>
    <submittedName>
        <fullName evidence="4">Immune inhibitor A peptidase M6</fullName>
    </submittedName>
</protein>
<dbReference type="PANTHER" id="PTHR41775:SF1">
    <property type="entry name" value="PEPTIDASE M6-LIKE DOMAIN-CONTAINING PROTEIN"/>
    <property type="match status" value="1"/>
</dbReference>
<feature type="region of interest" description="Disordered" evidence="1">
    <location>
        <begin position="108"/>
        <end position="127"/>
    </location>
</feature>